<organism evidence="4 5">
    <name type="scientific">Elstera cyanobacteriorum</name>
    <dbReference type="NCBI Taxonomy" id="2022747"/>
    <lineage>
        <taxon>Bacteria</taxon>
        <taxon>Pseudomonadati</taxon>
        <taxon>Pseudomonadota</taxon>
        <taxon>Alphaproteobacteria</taxon>
        <taxon>Rhodospirillales</taxon>
        <taxon>Rhodospirillaceae</taxon>
        <taxon>Elstera</taxon>
    </lineage>
</organism>
<dbReference type="PROSITE" id="PS51318">
    <property type="entry name" value="TAT"/>
    <property type="match status" value="1"/>
</dbReference>
<dbReference type="InterPro" id="IPR057190">
    <property type="entry name" value="DUF7868"/>
</dbReference>
<dbReference type="Gene3D" id="1.10.1280.10">
    <property type="entry name" value="Di-copper center containing domain from catechol oxidase"/>
    <property type="match status" value="1"/>
</dbReference>
<name>A0A255XTK6_9PROT</name>
<dbReference type="PANTHER" id="PTHR11474">
    <property type="entry name" value="TYROSINASE FAMILY MEMBER"/>
    <property type="match status" value="1"/>
</dbReference>
<reference evidence="4 5" key="1">
    <citation type="submission" date="2017-07" db="EMBL/GenBank/DDBJ databases">
        <title>Elstera cyanobacteriorum sp. nov., a novel bacterium isolated from cyanobacterial aggregates in a eutrophic lake.</title>
        <authorList>
            <person name="Cai H."/>
        </authorList>
    </citation>
    <scope>NUCLEOTIDE SEQUENCE [LARGE SCALE GENOMIC DNA]</scope>
    <source>
        <strain evidence="4 5">TH019</strain>
    </source>
</reference>
<accession>A0A255XTK6</accession>
<dbReference type="Proteomes" id="UP000216361">
    <property type="component" value="Unassembled WGS sequence"/>
</dbReference>
<evidence type="ECO:0000313" key="4">
    <source>
        <dbReference type="EMBL" id="OYQ19704.1"/>
    </source>
</evidence>
<dbReference type="OrthoDB" id="2874181at2"/>
<evidence type="ECO:0000256" key="1">
    <source>
        <dbReference type="ARBA" id="ARBA00022723"/>
    </source>
</evidence>
<keyword evidence="1" id="KW-0479">Metal-binding</keyword>
<evidence type="ECO:0000256" key="2">
    <source>
        <dbReference type="ARBA" id="ARBA00023008"/>
    </source>
</evidence>
<dbReference type="SUPFAM" id="SSF48056">
    <property type="entry name" value="Di-copper centre-containing domain"/>
    <property type="match status" value="1"/>
</dbReference>
<dbReference type="AlphaFoldDB" id="A0A255XTK6"/>
<dbReference type="PANTHER" id="PTHR11474:SF76">
    <property type="entry name" value="SHKT DOMAIN-CONTAINING PROTEIN"/>
    <property type="match status" value="1"/>
</dbReference>
<dbReference type="PROSITE" id="PS00498">
    <property type="entry name" value="TYROSINASE_2"/>
    <property type="match status" value="1"/>
</dbReference>
<dbReference type="RefSeq" id="WP_094408123.1">
    <property type="nucleotide sequence ID" value="NZ_BMJZ01000006.1"/>
</dbReference>
<keyword evidence="5" id="KW-1185">Reference proteome</keyword>
<dbReference type="PRINTS" id="PR00092">
    <property type="entry name" value="TYROSINASE"/>
</dbReference>
<dbReference type="GO" id="GO:0046872">
    <property type="term" value="F:metal ion binding"/>
    <property type="evidence" value="ECO:0007669"/>
    <property type="project" value="UniProtKB-KW"/>
</dbReference>
<dbReference type="Pfam" id="PF25271">
    <property type="entry name" value="DUF7868"/>
    <property type="match status" value="1"/>
</dbReference>
<dbReference type="InterPro" id="IPR050316">
    <property type="entry name" value="Tyrosinase/Hemocyanin"/>
</dbReference>
<dbReference type="EMBL" id="NOXS01000030">
    <property type="protein sequence ID" value="OYQ19704.1"/>
    <property type="molecule type" value="Genomic_DNA"/>
</dbReference>
<sequence>MRLSRRSVLAGGSAAAALGLLDLTAPRAAAQMPIVRYSATSTQGRRMLAIYADAVGKMMRLDQRDPRSWTFQWYTHSFPGQTSIQDIPAMVRRVYGETTSPNAQLALAMWGTCQPHYPTSSGQYLIDNFLPWHRMYVNYLEDIIRVISNQPSFTLPYWDYTNPSYQALPPEFLRPNDALYRALYRSQRNSYSNEGKPITTGRPSSALNTDSMLIRTYGGSKGFCNTLDNGLHGRVHDYTGNGNGMGSVPTAAGDPVFWIHHCNIDRVWASWNRLGNQNPSGDSDWGRTQYTFVNGRGQRVTPTIASVLNLNNLGISYDAYLLPPGRAASGSALLSATPSMVPSGAVLAKADTVGAAITLADKPVVTTVKPVESRSSLLAAAKPNSERAVFLSIGNITSHGGPGIVYDVYLGLPQGAPPTEDYFVGSVGFFALSAGHGHGPGAVSQNLYVTPVLDKLASENRSDELTVTLVPSGKPKDGTAPQIGSLELVAL</sequence>
<evidence type="ECO:0000313" key="5">
    <source>
        <dbReference type="Proteomes" id="UP000216361"/>
    </source>
</evidence>
<feature type="domain" description="Tyrosinase copper-binding" evidence="3">
    <location>
        <begin position="254"/>
        <end position="265"/>
    </location>
</feature>
<dbReference type="InterPro" id="IPR006311">
    <property type="entry name" value="TAT_signal"/>
</dbReference>
<dbReference type="GO" id="GO:0016491">
    <property type="term" value="F:oxidoreductase activity"/>
    <property type="evidence" value="ECO:0007669"/>
    <property type="project" value="InterPro"/>
</dbReference>
<gene>
    <name evidence="4" type="ORF">CHR90_06160</name>
</gene>
<proteinExistence type="predicted"/>
<comment type="caution">
    <text evidence="4">The sequence shown here is derived from an EMBL/GenBank/DDBJ whole genome shotgun (WGS) entry which is preliminary data.</text>
</comment>
<dbReference type="InterPro" id="IPR008922">
    <property type="entry name" value="Di-copper_centre_dom_sf"/>
</dbReference>
<evidence type="ECO:0000259" key="3">
    <source>
        <dbReference type="PROSITE" id="PS00498"/>
    </source>
</evidence>
<keyword evidence="2" id="KW-0186">Copper</keyword>
<dbReference type="InterPro" id="IPR002227">
    <property type="entry name" value="Tyrosinase_Cu-bd"/>
</dbReference>
<dbReference type="Pfam" id="PF00264">
    <property type="entry name" value="Tyrosinase"/>
    <property type="match status" value="2"/>
</dbReference>
<protein>
    <recommendedName>
        <fullName evidence="3">Tyrosinase copper-binding domain-containing protein</fullName>
    </recommendedName>
</protein>